<sequence length="79" mass="9269">LSEVNEKLDRLLSWKDTVDNLQDLHPKIDSLLSMKLTVDTMRTAMTEMQEDHHRLGRAIEHQRFSADSRRRCTPFTCKA</sequence>
<name>A0AC60Q7L7_IXOPE</name>
<dbReference type="EMBL" id="JABSTQ010009410">
    <property type="protein sequence ID" value="KAG0429459.1"/>
    <property type="molecule type" value="Genomic_DNA"/>
</dbReference>
<reference evidence="1 2" key="1">
    <citation type="journal article" date="2020" name="Cell">
        <title>Large-Scale Comparative Analyses of Tick Genomes Elucidate Their Genetic Diversity and Vector Capacities.</title>
        <authorList>
            <consortium name="Tick Genome and Microbiome Consortium (TIGMIC)"/>
            <person name="Jia N."/>
            <person name="Wang J."/>
            <person name="Shi W."/>
            <person name="Du L."/>
            <person name="Sun Y."/>
            <person name="Zhan W."/>
            <person name="Jiang J.F."/>
            <person name="Wang Q."/>
            <person name="Zhang B."/>
            <person name="Ji P."/>
            <person name="Bell-Sakyi L."/>
            <person name="Cui X.M."/>
            <person name="Yuan T.T."/>
            <person name="Jiang B.G."/>
            <person name="Yang W.F."/>
            <person name="Lam T.T."/>
            <person name="Chang Q.C."/>
            <person name="Ding S.J."/>
            <person name="Wang X.J."/>
            <person name="Zhu J.G."/>
            <person name="Ruan X.D."/>
            <person name="Zhao L."/>
            <person name="Wei J.T."/>
            <person name="Ye R.Z."/>
            <person name="Que T.C."/>
            <person name="Du C.H."/>
            <person name="Zhou Y.H."/>
            <person name="Cheng J.X."/>
            <person name="Dai P.F."/>
            <person name="Guo W.B."/>
            <person name="Han X.H."/>
            <person name="Huang E.J."/>
            <person name="Li L.F."/>
            <person name="Wei W."/>
            <person name="Gao Y.C."/>
            <person name="Liu J.Z."/>
            <person name="Shao H.Z."/>
            <person name="Wang X."/>
            <person name="Wang C.C."/>
            <person name="Yang T.C."/>
            <person name="Huo Q.B."/>
            <person name="Li W."/>
            <person name="Chen H.Y."/>
            <person name="Chen S.E."/>
            <person name="Zhou L.G."/>
            <person name="Ni X.B."/>
            <person name="Tian J.H."/>
            <person name="Sheng Y."/>
            <person name="Liu T."/>
            <person name="Pan Y.S."/>
            <person name="Xia L.Y."/>
            <person name="Li J."/>
            <person name="Zhao F."/>
            <person name="Cao W.C."/>
        </authorList>
    </citation>
    <scope>NUCLEOTIDE SEQUENCE [LARGE SCALE GENOMIC DNA]</scope>
    <source>
        <strain evidence="1">Iper-2018</strain>
    </source>
</reference>
<gene>
    <name evidence="1" type="ORF">HPB47_023622</name>
</gene>
<feature type="non-terminal residue" evidence="1">
    <location>
        <position position="1"/>
    </location>
</feature>
<dbReference type="Proteomes" id="UP000805193">
    <property type="component" value="Unassembled WGS sequence"/>
</dbReference>
<keyword evidence="2" id="KW-1185">Reference proteome</keyword>
<comment type="caution">
    <text evidence="1">The sequence shown here is derived from an EMBL/GenBank/DDBJ whole genome shotgun (WGS) entry which is preliminary data.</text>
</comment>
<proteinExistence type="predicted"/>
<evidence type="ECO:0000313" key="2">
    <source>
        <dbReference type="Proteomes" id="UP000805193"/>
    </source>
</evidence>
<accession>A0AC60Q7L7</accession>
<evidence type="ECO:0000313" key="1">
    <source>
        <dbReference type="EMBL" id="KAG0429459.1"/>
    </source>
</evidence>
<organism evidence="1 2">
    <name type="scientific">Ixodes persulcatus</name>
    <name type="common">Taiga tick</name>
    <dbReference type="NCBI Taxonomy" id="34615"/>
    <lineage>
        <taxon>Eukaryota</taxon>
        <taxon>Metazoa</taxon>
        <taxon>Ecdysozoa</taxon>
        <taxon>Arthropoda</taxon>
        <taxon>Chelicerata</taxon>
        <taxon>Arachnida</taxon>
        <taxon>Acari</taxon>
        <taxon>Parasitiformes</taxon>
        <taxon>Ixodida</taxon>
        <taxon>Ixodoidea</taxon>
        <taxon>Ixodidae</taxon>
        <taxon>Ixodinae</taxon>
        <taxon>Ixodes</taxon>
    </lineage>
</organism>
<protein>
    <submittedName>
        <fullName evidence="1">Uncharacterized protein</fullName>
    </submittedName>
</protein>